<reference evidence="2" key="1">
    <citation type="submission" date="2025-08" db="UniProtKB">
        <authorList>
            <consortium name="Ensembl"/>
        </authorList>
    </citation>
    <scope>IDENTIFICATION</scope>
</reference>
<dbReference type="PANTHER" id="PTHR31594">
    <property type="entry name" value="AIG1-TYPE G DOMAIN-CONTAINING PROTEIN"/>
    <property type="match status" value="1"/>
</dbReference>
<dbReference type="Ensembl" id="ENSAPOT00000003841.1">
    <property type="protein sequence ID" value="ENSAPOP00000008089.1"/>
    <property type="gene ID" value="ENSAPOG00000010173.1"/>
</dbReference>
<dbReference type="Proteomes" id="UP000257200">
    <property type="component" value="Unplaced"/>
</dbReference>
<keyword evidence="3" id="KW-1185">Reference proteome</keyword>
<name>A0A3Q1EVI9_9TELE</name>
<dbReference type="InterPro" id="IPR048997">
    <property type="entry name" value="Stonustoxin-like_helical"/>
</dbReference>
<dbReference type="Pfam" id="PF21109">
    <property type="entry name" value="Stonustoxin_helical"/>
    <property type="match status" value="1"/>
</dbReference>
<dbReference type="GeneTree" id="ENSGT00390000014380"/>
<reference evidence="2" key="2">
    <citation type="submission" date="2025-09" db="UniProtKB">
        <authorList>
            <consortium name="Ensembl"/>
        </authorList>
    </citation>
    <scope>IDENTIFICATION</scope>
</reference>
<feature type="domain" description="Stonustoxin-like helical" evidence="1">
    <location>
        <begin position="246"/>
        <end position="340"/>
    </location>
</feature>
<dbReference type="AlphaFoldDB" id="A0A3Q1EVI9"/>
<accession>A0A3Q1EVI9</accession>
<protein>
    <recommendedName>
        <fullName evidence="1">Stonustoxin-like helical domain-containing protein</fullName>
    </recommendedName>
</protein>
<evidence type="ECO:0000313" key="3">
    <source>
        <dbReference type="Proteomes" id="UP000257200"/>
    </source>
</evidence>
<dbReference type="PANTHER" id="PTHR31594:SF16">
    <property type="entry name" value="SI:CH211-281L24.3"/>
    <property type="match status" value="1"/>
</dbReference>
<sequence length="404" mass="46459">SALDFVSLSFTGITLWDRDDLKKHLGERPQSHNDFEVVASESIEDKSSALNVNSSDFRSKNPPDQLQRPRRLMELLSFRRSLVRSHCDFMFRWCFYVLDRYLVEPSPLVKHQYITDEDLATHVVTGILYGAQAFFVFDREVSENENHQDIQGDMKAMIKKIPCLSIDGDGSLKMKDKDKKLELFKRTSKKVLRHLQMVSDGCNDPRLPLKAVPVKVWLLPLTSLDSSAAKLVCQISIRLVQEAQRVLEDFSELEMRSNDALRSPTVQQFPQIGEKMKDLKEMCSEFKLEFQRTLAKKLPSIRGGGEEEAELAEILKKRHSSPFNSKNLNCWMDCKGREISILKSFTKIMKNTKTISSEAGLDEELFSAKHAVCFTEEKEQPQYWQQLVSLSSRGRSEIELLLPY</sequence>
<organism evidence="2 3">
    <name type="scientific">Acanthochromis polyacanthus</name>
    <name type="common">spiny chromis</name>
    <dbReference type="NCBI Taxonomy" id="80966"/>
    <lineage>
        <taxon>Eukaryota</taxon>
        <taxon>Metazoa</taxon>
        <taxon>Chordata</taxon>
        <taxon>Craniata</taxon>
        <taxon>Vertebrata</taxon>
        <taxon>Euteleostomi</taxon>
        <taxon>Actinopterygii</taxon>
        <taxon>Neopterygii</taxon>
        <taxon>Teleostei</taxon>
        <taxon>Neoteleostei</taxon>
        <taxon>Acanthomorphata</taxon>
        <taxon>Ovalentaria</taxon>
        <taxon>Pomacentridae</taxon>
        <taxon>Acanthochromis</taxon>
    </lineage>
</organism>
<evidence type="ECO:0000313" key="2">
    <source>
        <dbReference type="Ensembl" id="ENSAPOP00000008089.1"/>
    </source>
</evidence>
<dbReference type="InterPro" id="IPR052090">
    <property type="entry name" value="Cytolytic_pore-forming_toxin"/>
</dbReference>
<proteinExistence type="predicted"/>
<evidence type="ECO:0000259" key="1">
    <source>
        <dbReference type="Pfam" id="PF21109"/>
    </source>
</evidence>